<dbReference type="SUPFAM" id="SSF48008">
    <property type="entry name" value="GntR ligand-binding domain-like"/>
    <property type="match status" value="1"/>
</dbReference>
<dbReference type="Gene3D" id="1.10.10.10">
    <property type="entry name" value="Winged helix-like DNA-binding domain superfamily/Winged helix DNA-binding domain"/>
    <property type="match status" value="1"/>
</dbReference>
<keyword evidence="2" id="KW-0238">DNA-binding</keyword>
<evidence type="ECO:0000259" key="4">
    <source>
        <dbReference type="PROSITE" id="PS50949"/>
    </source>
</evidence>
<dbReference type="Proteomes" id="UP001341444">
    <property type="component" value="Unassembled WGS sequence"/>
</dbReference>
<dbReference type="Gene3D" id="1.20.120.530">
    <property type="entry name" value="GntR ligand-binding domain-like"/>
    <property type="match status" value="1"/>
</dbReference>
<dbReference type="SMART" id="SM00345">
    <property type="entry name" value="HTH_GNTR"/>
    <property type="match status" value="1"/>
</dbReference>
<keyword evidence="3" id="KW-0804">Transcription</keyword>
<evidence type="ECO:0000256" key="3">
    <source>
        <dbReference type="ARBA" id="ARBA00023163"/>
    </source>
</evidence>
<dbReference type="SUPFAM" id="SSF46785">
    <property type="entry name" value="Winged helix' DNA-binding domain"/>
    <property type="match status" value="1"/>
</dbReference>
<dbReference type="PANTHER" id="PTHR43537">
    <property type="entry name" value="TRANSCRIPTIONAL REGULATOR, GNTR FAMILY"/>
    <property type="match status" value="1"/>
</dbReference>
<dbReference type="Pfam" id="PF00392">
    <property type="entry name" value="GntR"/>
    <property type="match status" value="1"/>
</dbReference>
<comment type="caution">
    <text evidence="5">The sequence shown here is derived from an EMBL/GenBank/DDBJ whole genome shotgun (WGS) entry which is preliminary data.</text>
</comment>
<keyword evidence="1" id="KW-0805">Transcription regulation</keyword>
<sequence length="225" mass="26209">METKKSMEQVVYNTLTNAIISRRLAPGTQLIETTIAEQLKVSRTPVRNAIRKLEQEGFVNVIPNKGAYVIQPSIEEMVQAFTIRQELELIAVKEGFHKVTEEQVREMDRLAKVEEAFFENITLQDYNRANREFHSTLAKASGNRFLIEFLNKILSQIDIYLLIYDAFHHFEQGSSHEWADHSALVEAVKQNDQNLFEERLINHLQYSLEELKVDIINYQPLQNLF</sequence>
<name>A0ABU6MIB1_9BACI</name>
<organism evidence="5 6">
    <name type="scientific">Heyndrickxia acidicola</name>
    <dbReference type="NCBI Taxonomy" id="209389"/>
    <lineage>
        <taxon>Bacteria</taxon>
        <taxon>Bacillati</taxon>
        <taxon>Bacillota</taxon>
        <taxon>Bacilli</taxon>
        <taxon>Bacillales</taxon>
        <taxon>Bacillaceae</taxon>
        <taxon>Heyndrickxia</taxon>
    </lineage>
</organism>
<dbReference type="InterPro" id="IPR008920">
    <property type="entry name" value="TF_FadR/GntR_C"/>
</dbReference>
<gene>
    <name evidence="5" type="ORF">P4T90_15275</name>
</gene>
<dbReference type="SMART" id="SM00895">
    <property type="entry name" value="FCD"/>
    <property type="match status" value="1"/>
</dbReference>
<accession>A0ABU6MIB1</accession>
<dbReference type="PROSITE" id="PS50949">
    <property type="entry name" value="HTH_GNTR"/>
    <property type="match status" value="1"/>
</dbReference>
<dbReference type="InterPro" id="IPR036388">
    <property type="entry name" value="WH-like_DNA-bd_sf"/>
</dbReference>
<dbReference type="PRINTS" id="PR00035">
    <property type="entry name" value="HTHGNTR"/>
</dbReference>
<dbReference type="RefSeq" id="WP_066269521.1">
    <property type="nucleotide sequence ID" value="NZ_JARMAB010000022.1"/>
</dbReference>
<evidence type="ECO:0000256" key="2">
    <source>
        <dbReference type="ARBA" id="ARBA00023125"/>
    </source>
</evidence>
<dbReference type="EMBL" id="JARMAB010000022">
    <property type="protein sequence ID" value="MED1204409.1"/>
    <property type="molecule type" value="Genomic_DNA"/>
</dbReference>
<dbReference type="InterPro" id="IPR036390">
    <property type="entry name" value="WH_DNA-bd_sf"/>
</dbReference>
<dbReference type="InterPro" id="IPR000524">
    <property type="entry name" value="Tscrpt_reg_HTH_GntR"/>
</dbReference>
<dbReference type="Pfam" id="PF07729">
    <property type="entry name" value="FCD"/>
    <property type="match status" value="1"/>
</dbReference>
<dbReference type="PANTHER" id="PTHR43537:SF24">
    <property type="entry name" value="GLUCONATE OPERON TRANSCRIPTIONAL REPRESSOR"/>
    <property type="match status" value="1"/>
</dbReference>
<reference evidence="5 6" key="1">
    <citation type="submission" date="2023-03" db="EMBL/GenBank/DDBJ databases">
        <title>Bacillus Genome Sequencing.</title>
        <authorList>
            <person name="Dunlap C."/>
        </authorList>
    </citation>
    <scope>NUCLEOTIDE SEQUENCE [LARGE SCALE GENOMIC DNA]</scope>
    <source>
        <strain evidence="5 6">B-23453</strain>
    </source>
</reference>
<evidence type="ECO:0000313" key="6">
    <source>
        <dbReference type="Proteomes" id="UP001341444"/>
    </source>
</evidence>
<evidence type="ECO:0000256" key="1">
    <source>
        <dbReference type="ARBA" id="ARBA00023015"/>
    </source>
</evidence>
<proteinExistence type="predicted"/>
<evidence type="ECO:0000313" key="5">
    <source>
        <dbReference type="EMBL" id="MED1204409.1"/>
    </source>
</evidence>
<dbReference type="InterPro" id="IPR011711">
    <property type="entry name" value="GntR_C"/>
</dbReference>
<feature type="domain" description="HTH gntR-type" evidence="4">
    <location>
        <begin position="5"/>
        <end position="72"/>
    </location>
</feature>
<dbReference type="CDD" id="cd07377">
    <property type="entry name" value="WHTH_GntR"/>
    <property type="match status" value="1"/>
</dbReference>
<protein>
    <submittedName>
        <fullName evidence="5">GntR family transcriptional regulator</fullName>
    </submittedName>
</protein>
<keyword evidence="6" id="KW-1185">Reference proteome</keyword>